<keyword evidence="2" id="KW-0808">Transferase</keyword>
<keyword evidence="1 4" id="KW-0696">RNA-directed RNA polymerase</keyword>
<evidence type="ECO:0000256" key="1">
    <source>
        <dbReference type="ARBA" id="ARBA00022484"/>
    </source>
</evidence>
<reference evidence="4" key="1">
    <citation type="submission" date="2024-05" db="EMBL/GenBank/DDBJ databases">
        <title>Viral Diversity and Horizontal Gene Transfer Among Viruses in Setosphaeria turcica Population from Northern Corn Leaf Blight of Maize.</title>
        <authorList>
            <person name="Jia J."/>
            <person name="Mu F."/>
        </authorList>
    </citation>
    <scope>NUCLEOTIDE SEQUENCE</scope>
    <source>
        <strain evidence="4">TG1</strain>
    </source>
</reference>
<dbReference type="SUPFAM" id="SSF56672">
    <property type="entry name" value="DNA/RNA polymerases"/>
    <property type="match status" value="1"/>
</dbReference>
<name>A0AAU7YDX3_9VIRU</name>
<evidence type="ECO:0000313" key="4">
    <source>
        <dbReference type="EMBL" id="XBY85567.1"/>
    </source>
</evidence>
<proteinExistence type="predicted"/>
<sequence>MTLDRIMRVRLPSYPFVKVKGATSVSAAKPVTKVAGSRRPRRVVPSLRSSVHTREIWKPLWCALISCGLGTRAGSWVFRKWLTAAIARNGWLATALTLKEVCGELRSSALEQRRAHCPGIPKRLSRWLDHRLSVKGKLAFSRLARALPSAPTSVQRKAVTQHLTTLHSRHVTPPGLLEDIKSHVHTLLCGAFREGTSLSVPSSSAATVEAGRAVGGYNSVVQGLVKKAEITSFSEILAGLRNLGRPVPAPEVSRLADCLERRLARKRARVHLPPAVKDAEISSAYATGRLIRESVGKRVVHEASVIAELGLKARIITKPPASLFAKGDLVRQILWPAILAKVPQILPYAPHTEEAILARLYRAAHPDKVWLSADLTCATDGFGHDAILAVIEGLRRAGMPLLFTQELQESLGVGREPHYVRYHLSQMSHEGREYCRKHFGVVKGTVDVPKSRGSLMGTPCSFSILSLLNHWMSERLGPSRIICGDDLAGLTHPSNVSSYAQRAAAVGSKLHEKKSFRSHIGFVFCEAYALTGREGKPMVSFRPPSLKEFVRNGNGVMCQHSVDPSSFNRLARCARTLYKRQRKVAARRQRPAELPAALGGLGHPCKGRLRVPVWCRKALWELYLCENAAHNGAHDPTKFIRTLQVPAIPVQRGAWRKARDDVDRWIGLHRVNDDYDDVPGFVTNQEVSAYLSTCTNTSFLAVGGRFKKVRPQEIKVRNARWPKPVDGCRQGVLSTHTRIVQVLEWDRRARCELVQPFRAPFSEHIRGRISSYRGGDVPGDVEP</sequence>
<protein>
    <submittedName>
        <fullName evidence="4">RNA-dependent RNA polymerase</fullName>
    </submittedName>
</protein>
<dbReference type="EMBL" id="PP926242">
    <property type="protein sequence ID" value="XBY85567.1"/>
    <property type="molecule type" value="Genomic_RNA"/>
</dbReference>
<dbReference type="GO" id="GO:0003968">
    <property type="term" value="F:RNA-directed RNA polymerase activity"/>
    <property type="evidence" value="ECO:0007669"/>
    <property type="project" value="UniProtKB-KW"/>
</dbReference>
<evidence type="ECO:0000256" key="2">
    <source>
        <dbReference type="ARBA" id="ARBA00022679"/>
    </source>
</evidence>
<evidence type="ECO:0000256" key="3">
    <source>
        <dbReference type="ARBA" id="ARBA00022695"/>
    </source>
</evidence>
<keyword evidence="3" id="KW-0548">Nucleotidyltransferase</keyword>
<dbReference type="InterPro" id="IPR043502">
    <property type="entry name" value="DNA/RNA_pol_sf"/>
</dbReference>
<accession>A0AAU7YDX3</accession>
<organism evidence="4">
    <name type="scientific">Exserohilum turcicum narnavirus 5</name>
    <dbReference type="NCBI Taxonomy" id="3229037"/>
    <lineage>
        <taxon>Viruses</taxon>
        <taxon>Riboviria</taxon>
        <taxon>Orthornavirae</taxon>
        <taxon>Lenarviricota</taxon>
        <taxon>Amabiliviricetes</taxon>
        <taxon>Wolframvirales</taxon>
        <taxon>Narnaviridae</taxon>
        <taxon>Narnavirus</taxon>
    </lineage>
</organism>